<feature type="transmembrane region" description="Helical" evidence="1">
    <location>
        <begin position="77"/>
        <end position="96"/>
    </location>
</feature>
<evidence type="ECO:0000313" key="3">
    <source>
        <dbReference type="Proteomes" id="UP000199375"/>
    </source>
</evidence>
<keyword evidence="1" id="KW-0812">Transmembrane</keyword>
<keyword evidence="1" id="KW-1133">Transmembrane helix</keyword>
<dbReference type="Pfam" id="PF11750">
    <property type="entry name" value="DUF3307"/>
    <property type="match status" value="1"/>
</dbReference>
<dbReference type="Proteomes" id="UP000199375">
    <property type="component" value="Unassembled WGS sequence"/>
</dbReference>
<organism evidence="2 3">
    <name type="scientific">Micromonospora haikouensis</name>
    <dbReference type="NCBI Taxonomy" id="686309"/>
    <lineage>
        <taxon>Bacteria</taxon>
        <taxon>Bacillati</taxon>
        <taxon>Actinomycetota</taxon>
        <taxon>Actinomycetes</taxon>
        <taxon>Micromonosporales</taxon>
        <taxon>Micromonosporaceae</taxon>
        <taxon>Micromonospora</taxon>
    </lineage>
</organism>
<dbReference type="RefSeq" id="WP_091276184.1">
    <property type="nucleotide sequence ID" value="NZ_FMCW01000003.1"/>
</dbReference>
<evidence type="ECO:0000256" key="1">
    <source>
        <dbReference type="SAM" id="Phobius"/>
    </source>
</evidence>
<dbReference type="EMBL" id="FMCW01000003">
    <property type="protein sequence ID" value="SCE71600.1"/>
    <property type="molecule type" value="Genomic_DNA"/>
</dbReference>
<keyword evidence="1" id="KW-0472">Membrane</keyword>
<evidence type="ECO:0000313" key="2">
    <source>
        <dbReference type="EMBL" id="SCE71600.1"/>
    </source>
</evidence>
<sequence length="155" mass="16353">MFADPTGTRAATFAAVFVALYVAHQVADHWVQTQHQADCKGQPGWSGRIACAAHVTTYTATAGLALLFLIAGTGLRLDPAGVAVGLAVSAVTHYIADRRTPLKRIASALGSARFYALGIPRPGHDDNPSLGTGAYALDQSWHYAWLFVAALFCAV</sequence>
<name>A0A1C4UIW3_9ACTN</name>
<reference evidence="2 3" key="1">
    <citation type="submission" date="2016-06" db="EMBL/GenBank/DDBJ databases">
        <authorList>
            <person name="Kjaerup R.B."/>
            <person name="Dalgaard T.S."/>
            <person name="Juul-Madsen H.R."/>
        </authorList>
    </citation>
    <scope>NUCLEOTIDE SEQUENCE [LARGE SCALE GENOMIC DNA]</scope>
    <source>
        <strain evidence="2 3">DSM 45626</strain>
    </source>
</reference>
<dbReference type="InterPro" id="IPR021737">
    <property type="entry name" value="Phage_phiKZ_Orf197"/>
</dbReference>
<accession>A0A1C4UIW3</accession>
<proteinExistence type="predicted"/>
<dbReference type="AlphaFoldDB" id="A0A1C4UIW3"/>
<gene>
    <name evidence="2" type="ORF">GA0070558_103286</name>
</gene>
<protein>
    <submittedName>
        <fullName evidence="2">Uncharacterized protein</fullName>
    </submittedName>
</protein>
<feature type="transmembrane region" description="Helical" evidence="1">
    <location>
        <begin position="49"/>
        <end position="71"/>
    </location>
</feature>